<dbReference type="RefSeq" id="WP_129255044.1">
    <property type="nucleotide sequence ID" value="NZ_SAXA01000012.1"/>
</dbReference>
<keyword evidence="1" id="KW-0812">Transmembrane</keyword>
<evidence type="ECO:0000313" key="3">
    <source>
        <dbReference type="Proteomes" id="UP000289703"/>
    </source>
</evidence>
<dbReference type="OrthoDB" id="1120436at2"/>
<comment type="caution">
    <text evidence="2">The sequence shown here is derived from an EMBL/GenBank/DDBJ whole genome shotgun (WGS) entry which is preliminary data.</text>
</comment>
<name>A0A4Q1JKG3_9BACT</name>
<dbReference type="AlphaFoldDB" id="A0A4Q1JKG3"/>
<organism evidence="2 3">
    <name type="scientific">Ancylomarina salipaludis</name>
    <dbReference type="NCBI Taxonomy" id="2501299"/>
    <lineage>
        <taxon>Bacteria</taxon>
        <taxon>Pseudomonadati</taxon>
        <taxon>Bacteroidota</taxon>
        <taxon>Bacteroidia</taxon>
        <taxon>Marinilabiliales</taxon>
        <taxon>Marinifilaceae</taxon>
        <taxon>Ancylomarina</taxon>
    </lineage>
</organism>
<gene>
    <name evidence="2" type="ORF">EO244_12625</name>
</gene>
<keyword evidence="1" id="KW-1133">Transmembrane helix</keyword>
<protein>
    <submittedName>
        <fullName evidence="2">Uncharacterized protein</fullName>
    </submittedName>
</protein>
<evidence type="ECO:0000313" key="2">
    <source>
        <dbReference type="EMBL" id="RXQ90943.1"/>
    </source>
</evidence>
<evidence type="ECO:0000256" key="1">
    <source>
        <dbReference type="SAM" id="Phobius"/>
    </source>
</evidence>
<feature type="transmembrane region" description="Helical" evidence="1">
    <location>
        <begin position="57"/>
        <end position="78"/>
    </location>
</feature>
<keyword evidence="1" id="KW-0472">Membrane</keyword>
<accession>A0A4Q1JKG3</accession>
<proteinExistence type="predicted"/>
<sequence length="137" mass="16289">MKQTYKLKNGEISFDDEKIIILDNAKKQYRLRVFSSSLWTIYGITSVLRFMKTSDQFLLWTGLFIGIAHFTILILTFFRSTKDEIRMDDIKSLELKQRFGNNFLDIKLVGNKVRRVNQIDIINHELKQYIETNFKTN</sequence>
<feature type="transmembrane region" description="Helical" evidence="1">
    <location>
        <begin position="31"/>
        <end position="51"/>
    </location>
</feature>
<dbReference type="EMBL" id="SAXA01000012">
    <property type="protein sequence ID" value="RXQ90943.1"/>
    <property type="molecule type" value="Genomic_DNA"/>
</dbReference>
<keyword evidence="3" id="KW-1185">Reference proteome</keyword>
<reference evidence="2 3" key="1">
    <citation type="submission" date="2019-01" db="EMBL/GenBank/DDBJ databases">
        <title>Ancylomarina salipaludis sp. nov., isolated from a salt marsh.</title>
        <authorList>
            <person name="Yoon J.-H."/>
        </authorList>
    </citation>
    <scope>NUCLEOTIDE SEQUENCE [LARGE SCALE GENOMIC DNA]</scope>
    <source>
        <strain evidence="2 3">SHSM-M15</strain>
    </source>
</reference>
<dbReference type="Proteomes" id="UP000289703">
    <property type="component" value="Unassembled WGS sequence"/>
</dbReference>